<dbReference type="Proteomes" id="UP000782312">
    <property type="component" value="Unassembled WGS sequence"/>
</dbReference>
<dbReference type="AlphaFoldDB" id="A0A932MLZ7"/>
<sequence>MVAQLSGVASLTRRARAKFVIECVRRPGRAVARFLVNLSTAVYFLTNGTYHPVEIGGKVRSWRGTSRETEKRWELIRKHLPADSKTAVDLGSAEGYFVFQMAKQGIMAVGVDNFWPVLYACWCKCIVDEPRDAAFVKEDISHDLIRKMPEVDVVLCLSVMHHLMDANGLEWCAELLRLIHAKVKRALFFEVAQSDEYTQRPGWQIPEMGADPQNWAKEFLLKQGFSRIEKLGETLADSHRDQKKTRALFMAIP</sequence>
<dbReference type="Pfam" id="PF08003">
    <property type="entry name" value="Methyltransf_9"/>
    <property type="match status" value="1"/>
</dbReference>
<dbReference type="GO" id="GO:0032259">
    <property type="term" value="P:methylation"/>
    <property type="evidence" value="ECO:0007669"/>
    <property type="project" value="UniProtKB-KW"/>
</dbReference>
<evidence type="ECO:0000313" key="2">
    <source>
        <dbReference type="Proteomes" id="UP000782312"/>
    </source>
</evidence>
<dbReference type="EMBL" id="JACPUR010000001">
    <property type="protein sequence ID" value="MBI3126027.1"/>
    <property type="molecule type" value="Genomic_DNA"/>
</dbReference>
<organism evidence="1 2">
    <name type="scientific">Tectimicrobiota bacterium</name>
    <dbReference type="NCBI Taxonomy" id="2528274"/>
    <lineage>
        <taxon>Bacteria</taxon>
        <taxon>Pseudomonadati</taxon>
        <taxon>Nitrospinota/Tectimicrobiota group</taxon>
        <taxon>Candidatus Tectimicrobiota</taxon>
    </lineage>
</organism>
<accession>A0A932MLZ7</accession>
<dbReference type="InterPro" id="IPR029063">
    <property type="entry name" value="SAM-dependent_MTases_sf"/>
</dbReference>
<dbReference type="CDD" id="cd02440">
    <property type="entry name" value="AdoMet_MTases"/>
    <property type="match status" value="1"/>
</dbReference>
<reference evidence="1" key="1">
    <citation type="submission" date="2020-07" db="EMBL/GenBank/DDBJ databases">
        <title>Huge and variable diversity of episymbiotic CPR bacteria and DPANN archaea in groundwater ecosystems.</title>
        <authorList>
            <person name="He C.Y."/>
            <person name="Keren R."/>
            <person name="Whittaker M."/>
            <person name="Farag I.F."/>
            <person name="Doudna J."/>
            <person name="Cate J.H.D."/>
            <person name="Banfield J.F."/>
        </authorList>
    </citation>
    <scope>NUCLEOTIDE SEQUENCE</scope>
    <source>
        <strain evidence="1">NC_groundwater_763_Ag_S-0.2um_68_21</strain>
    </source>
</reference>
<keyword evidence="1" id="KW-0808">Transferase</keyword>
<comment type="caution">
    <text evidence="1">The sequence shown here is derived from an EMBL/GenBank/DDBJ whole genome shotgun (WGS) entry which is preliminary data.</text>
</comment>
<dbReference type="Gene3D" id="3.40.50.150">
    <property type="entry name" value="Vaccinia Virus protein VP39"/>
    <property type="match status" value="1"/>
</dbReference>
<proteinExistence type="predicted"/>
<dbReference type="InterPro" id="IPR027555">
    <property type="entry name" value="Mo5U34_MeTrfas-like"/>
</dbReference>
<protein>
    <submittedName>
        <fullName evidence="1">Class I SAM-dependent methyltransferase</fullName>
    </submittedName>
</protein>
<evidence type="ECO:0000313" key="1">
    <source>
        <dbReference type="EMBL" id="MBI3126027.1"/>
    </source>
</evidence>
<name>A0A932MLZ7_UNCTE</name>
<gene>
    <name evidence="1" type="ORF">HYZ11_00295</name>
</gene>
<dbReference type="SUPFAM" id="SSF53335">
    <property type="entry name" value="S-adenosyl-L-methionine-dependent methyltransferases"/>
    <property type="match status" value="1"/>
</dbReference>
<keyword evidence="1" id="KW-0489">Methyltransferase</keyword>
<dbReference type="GO" id="GO:0008168">
    <property type="term" value="F:methyltransferase activity"/>
    <property type="evidence" value="ECO:0007669"/>
    <property type="project" value="UniProtKB-KW"/>
</dbReference>